<organism evidence="1 2">
    <name type="scientific">Candidatus Amunia macphersoniae</name>
    <dbReference type="NCBI Taxonomy" id="3127014"/>
    <lineage>
        <taxon>Bacteria</taxon>
        <taxon>Bacillati</taxon>
        <taxon>Candidatus Dormiibacterota</taxon>
        <taxon>Candidatus Dormibacteria</taxon>
        <taxon>Candidatus Aeolococcales</taxon>
        <taxon>Candidatus Aeolococcaceae</taxon>
        <taxon>Candidatus Amunia</taxon>
    </lineage>
</organism>
<dbReference type="EMBL" id="JAEKNN010000012">
    <property type="protein sequence ID" value="MBJ7608381.1"/>
    <property type="molecule type" value="Genomic_DNA"/>
</dbReference>
<dbReference type="AlphaFoldDB" id="A0A934KF53"/>
<evidence type="ECO:0000313" key="1">
    <source>
        <dbReference type="EMBL" id="MBJ7608381.1"/>
    </source>
</evidence>
<accession>A0A934KF53</accession>
<dbReference type="Proteomes" id="UP000614410">
    <property type="component" value="Unassembled WGS sequence"/>
</dbReference>
<protein>
    <submittedName>
        <fullName evidence="1">Uncharacterized protein</fullName>
    </submittedName>
</protein>
<evidence type="ECO:0000313" key="2">
    <source>
        <dbReference type="Proteomes" id="UP000614410"/>
    </source>
</evidence>
<name>A0A934KF53_9BACT</name>
<reference evidence="1 2" key="1">
    <citation type="submission" date="2020-10" db="EMBL/GenBank/DDBJ databases">
        <title>Ca. Dormibacterota MAGs.</title>
        <authorList>
            <person name="Montgomery K."/>
        </authorList>
    </citation>
    <scope>NUCLEOTIDE SEQUENCE [LARGE SCALE GENOMIC DNA]</scope>
    <source>
        <strain evidence="1">Mitchell_Peninsula_5</strain>
    </source>
</reference>
<proteinExistence type="predicted"/>
<comment type="caution">
    <text evidence="1">The sequence shown here is derived from an EMBL/GenBank/DDBJ whole genome shotgun (WGS) entry which is preliminary data.</text>
</comment>
<sequence>MAAVELQREVDASENDASDRYIRRQRLAVFLADAVRHADAMLRLEASLRNSVRQTAA</sequence>
<gene>
    <name evidence="1" type="ORF">JF887_02970</name>
</gene>